<evidence type="ECO:0000259" key="1">
    <source>
        <dbReference type="Pfam" id="PF13456"/>
    </source>
</evidence>
<dbReference type="InterPro" id="IPR036691">
    <property type="entry name" value="Endo/exonu/phosph_ase_sf"/>
</dbReference>
<dbReference type="Gene3D" id="3.30.420.10">
    <property type="entry name" value="Ribonuclease H-like superfamily/Ribonuclease H"/>
    <property type="match status" value="1"/>
</dbReference>
<dbReference type="Proteomes" id="UP000236630">
    <property type="component" value="Unassembled WGS sequence"/>
</dbReference>
<dbReference type="Gene3D" id="3.60.10.10">
    <property type="entry name" value="Endonuclease/exonuclease/phosphatase"/>
    <property type="match status" value="1"/>
</dbReference>
<dbReference type="GO" id="GO:0004523">
    <property type="term" value="F:RNA-DNA hybrid ribonuclease activity"/>
    <property type="evidence" value="ECO:0007669"/>
    <property type="project" value="InterPro"/>
</dbReference>
<dbReference type="AlphaFoldDB" id="A0A2H5QG90"/>
<evidence type="ECO:0000313" key="3">
    <source>
        <dbReference type="EMBL" id="GAY63648.1"/>
    </source>
</evidence>
<dbReference type="InterPro" id="IPR036812">
    <property type="entry name" value="NAD(P)_OxRdtase_dom_sf"/>
</dbReference>
<dbReference type="InterPro" id="IPR012337">
    <property type="entry name" value="RNaseH-like_sf"/>
</dbReference>
<name>A0A2H5QG90_CITUN</name>
<dbReference type="Pfam" id="PF13456">
    <property type="entry name" value="RVT_3"/>
    <property type="match status" value="1"/>
</dbReference>
<feature type="domain" description="RNase H type-1" evidence="1">
    <location>
        <begin position="560"/>
        <end position="680"/>
    </location>
</feature>
<keyword evidence="4" id="KW-1185">Reference proteome</keyword>
<dbReference type="Pfam" id="PF13966">
    <property type="entry name" value="zf-RVT"/>
    <property type="match status" value="1"/>
</dbReference>
<dbReference type="GO" id="GO:0003676">
    <property type="term" value="F:nucleic acid binding"/>
    <property type="evidence" value="ECO:0007669"/>
    <property type="project" value="InterPro"/>
</dbReference>
<dbReference type="PANTHER" id="PTHR47074:SF11">
    <property type="entry name" value="REVERSE TRANSCRIPTASE-LIKE PROTEIN"/>
    <property type="match status" value="1"/>
</dbReference>
<dbReference type="SUPFAM" id="SSF53098">
    <property type="entry name" value="Ribonuclease H-like"/>
    <property type="match status" value="1"/>
</dbReference>
<dbReference type="SUPFAM" id="SSF51430">
    <property type="entry name" value="NAD(P)-linked oxidoreductase"/>
    <property type="match status" value="1"/>
</dbReference>
<dbReference type="InterPro" id="IPR002156">
    <property type="entry name" value="RNaseH_domain"/>
</dbReference>
<organism evidence="3 4">
    <name type="scientific">Citrus unshiu</name>
    <name type="common">Satsuma mandarin</name>
    <name type="synonym">Citrus nobilis var. unshiu</name>
    <dbReference type="NCBI Taxonomy" id="55188"/>
    <lineage>
        <taxon>Eukaryota</taxon>
        <taxon>Viridiplantae</taxon>
        <taxon>Streptophyta</taxon>
        <taxon>Embryophyta</taxon>
        <taxon>Tracheophyta</taxon>
        <taxon>Spermatophyta</taxon>
        <taxon>Magnoliopsida</taxon>
        <taxon>eudicotyledons</taxon>
        <taxon>Gunneridae</taxon>
        <taxon>Pentapetalae</taxon>
        <taxon>rosids</taxon>
        <taxon>malvids</taxon>
        <taxon>Sapindales</taxon>
        <taxon>Rutaceae</taxon>
        <taxon>Aurantioideae</taxon>
        <taxon>Citrus</taxon>
    </lineage>
</organism>
<dbReference type="InterPro" id="IPR026960">
    <property type="entry name" value="RVT-Znf"/>
</dbReference>
<comment type="caution">
    <text evidence="3">The sequence shown here is derived from an EMBL/GenBank/DDBJ whole genome shotgun (WGS) entry which is preliminary data.</text>
</comment>
<dbReference type="STRING" id="55188.A0A2H5QG90"/>
<proteinExistence type="predicted"/>
<dbReference type="InterPro" id="IPR052929">
    <property type="entry name" value="RNase_H-like_EbsB-rel"/>
</dbReference>
<sequence>MDNGFSKHTVPTLKVNNGFDMPILGLGVWRMDKADIKQPIINAIKIGYRHFEYCAALEFRPWTRVGTTGSALTEDGVLDIDPTISLETTWHDMEKMVSMGLVRSIGISHLCYSFAKNKCAFALLKIEVSFFLSEPRDGIEWASTVKDIFKLVSQPKLIPIYIESRAITDCNLVDLGIDGYQFTWERARGTEKWVEERLDRAFAYEEWIQHFNKVKVYSLDSSCSDHLPILLDPSLLQPISRHNQFRFENTWLREADCSDVIRDSWRSYTGDFIQQRIMVCGSALMEWGGHFARDFRKRIRECKKCMAALRELAAAPVSSLMVPNQRAWDYDIISDLFNTRDKELILQIPLSSRRNADVWYWLAYSRRCYSVRSCYKYLHSLTPGPFIGVWRKLWNLNVPNKVKNFVWRAATNVLPTAVNLISKRVNIPPTCAVCHASDETVIHSLVECNVAKACWISSFVGFVGHCYSFLEWLDHIVTRCSKEECHIAMMICWRVWINRNDKVWNNKTGSVNQVLNSAGQLLYQWQAAKKQQFYADADVHKLVPGAMCWERPKLGWVKCNVDAAIFSSQGKIGFGCVLRNSEGVFLIARCAGMAGNFGAREAEALGIREALSWLKGLQFPSVIVETDCLLVFQALVEEFSGPNGFGLIIDECRALAKSLGEVQFSFVRRSANLAAHSVARAIGSISGP</sequence>
<evidence type="ECO:0008006" key="5">
    <source>
        <dbReference type="Google" id="ProtNLM"/>
    </source>
</evidence>
<gene>
    <name evidence="3" type="ORF">CUMW_227340</name>
</gene>
<dbReference type="Gene3D" id="3.20.20.100">
    <property type="entry name" value="NADP-dependent oxidoreductase domain"/>
    <property type="match status" value="1"/>
</dbReference>
<reference evidence="3 4" key="1">
    <citation type="journal article" date="2017" name="Front. Genet.">
        <title>Draft sequencing of the heterozygous diploid genome of Satsuma (Citrus unshiu Marc.) using a hybrid assembly approach.</title>
        <authorList>
            <person name="Shimizu T."/>
            <person name="Tanizawa Y."/>
            <person name="Mochizuki T."/>
            <person name="Nagasaki H."/>
            <person name="Yoshioka T."/>
            <person name="Toyoda A."/>
            <person name="Fujiyama A."/>
            <person name="Kaminuma E."/>
            <person name="Nakamura Y."/>
        </authorList>
    </citation>
    <scope>NUCLEOTIDE SEQUENCE [LARGE SCALE GENOMIC DNA]</scope>
    <source>
        <strain evidence="4">cv. Miyagawa wase</strain>
    </source>
</reference>
<protein>
    <recommendedName>
        <fullName evidence="5">RNase H type-1 domain-containing protein</fullName>
    </recommendedName>
</protein>
<dbReference type="CDD" id="cd06222">
    <property type="entry name" value="RNase_H_like"/>
    <property type="match status" value="1"/>
</dbReference>
<feature type="domain" description="Reverse transcriptase zinc-binding" evidence="2">
    <location>
        <begin position="369"/>
        <end position="455"/>
    </location>
</feature>
<evidence type="ECO:0000259" key="2">
    <source>
        <dbReference type="Pfam" id="PF13966"/>
    </source>
</evidence>
<dbReference type="InterPro" id="IPR036397">
    <property type="entry name" value="RNaseH_sf"/>
</dbReference>
<dbReference type="SUPFAM" id="SSF56219">
    <property type="entry name" value="DNase I-like"/>
    <property type="match status" value="1"/>
</dbReference>
<dbReference type="EMBL" id="BDQV01000364">
    <property type="protein sequence ID" value="GAY63648.1"/>
    <property type="molecule type" value="Genomic_DNA"/>
</dbReference>
<accession>A0A2H5QG90</accession>
<dbReference type="PANTHER" id="PTHR47074">
    <property type="entry name" value="BNAC02G40300D PROTEIN"/>
    <property type="match status" value="1"/>
</dbReference>
<evidence type="ECO:0000313" key="4">
    <source>
        <dbReference type="Proteomes" id="UP000236630"/>
    </source>
</evidence>
<dbReference type="InterPro" id="IPR044730">
    <property type="entry name" value="RNase_H-like_dom_plant"/>
</dbReference>